<comment type="catalytic activity">
    <reaction evidence="29">
        <text>octan-3-one + NADPH + O2 + H(+) = pentyl propanoate + NADP(+) + H2O</text>
        <dbReference type="Rhea" id="RHEA:54840"/>
        <dbReference type="ChEBI" id="CHEBI:15377"/>
        <dbReference type="ChEBI" id="CHEBI:15378"/>
        <dbReference type="ChEBI" id="CHEBI:15379"/>
        <dbReference type="ChEBI" id="CHEBI:57783"/>
        <dbReference type="ChEBI" id="CHEBI:58349"/>
        <dbReference type="ChEBI" id="CHEBI:80946"/>
        <dbReference type="ChEBI" id="CHEBI:87373"/>
    </reaction>
    <physiologicalReaction direction="left-to-right" evidence="29">
        <dbReference type="Rhea" id="RHEA:54841"/>
    </physiologicalReaction>
</comment>
<dbReference type="Gene3D" id="3.50.50.60">
    <property type="entry name" value="FAD/NAD(P)-binding domain"/>
    <property type="match status" value="1"/>
</dbReference>
<evidence type="ECO:0000256" key="20">
    <source>
        <dbReference type="ARBA" id="ARBA00047426"/>
    </source>
</evidence>
<dbReference type="RefSeq" id="WP_010416789.1">
    <property type="nucleotide sequence ID" value="NZ_MCRM02000004.1"/>
</dbReference>
<dbReference type="Pfam" id="PF00743">
    <property type="entry name" value="FMO-like"/>
    <property type="match status" value="1"/>
</dbReference>
<evidence type="ECO:0000256" key="28">
    <source>
        <dbReference type="ARBA" id="ARBA00049443"/>
    </source>
</evidence>
<dbReference type="PIRSF" id="PIRSF000332">
    <property type="entry name" value="FMO"/>
    <property type="match status" value="1"/>
</dbReference>
<evidence type="ECO:0000256" key="17">
    <source>
        <dbReference type="ARBA" id="ARBA00033213"/>
    </source>
</evidence>
<evidence type="ECO:0000256" key="25">
    <source>
        <dbReference type="ARBA" id="ARBA00048459"/>
    </source>
</evidence>
<dbReference type="SUPFAM" id="SSF51905">
    <property type="entry name" value="FAD/NAD(P)-binding domain"/>
    <property type="match status" value="2"/>
</dbReference>
<evidence type="ECO:0000256" key="14">
    <source>
        <dbReference type="ARBA" id="ARBA00023098"/>
    </source>
</evidence>
<dbReference type="InterPro" id="IPR020946">
    <property type="entry name" value="Flavin_mOase-like"/>
</dbReference>
<comment type="catalytic activity">
    <reaction evidence="28">
        <text>N,N-dimethylaniline + NADPH + O2 + H(+) = N,N-dimethylaniline N-oxide + NADP(+) + H2O</text>
        <dbReference type="Rhea" id="RHEA:24468"/>
        <dbReference type="ChEBI" id="CHEBI:15377"/>
        <dbReference type="ChEBI" id="CHEBI:15378"/>
        <dbReference type="ChEBI" id="CHEBI:15379"/>
        <dbReference type="ChEBI" id="CHEBI:16269"/>
        <dbReference type="ChEBI" id="CHEBI:17735"/>
        <dbReference type="ChEBI" id="CHEBI:57783"/>
        <dbReference type="ChEBI" id="CHEBI:58349"/>
        <dbReference type="EC" id="1.14.13.8"/>
    </reaction>
    <physiologicalReaction direction="left-to-right" evidence="28">
        <dbReference type="Rhea" id="RHEA:24469"/>
    </physiologicalReaction>
</comment>
<evidence type="ECO:0000256" key="22">
    <source>
        <dbReference type="ARBA" id="ARBA00047855"/>
    </source>
</evidence>
<reference evidence="31" key="1">
    <citation type="submission" date="2018-01" db="EMBL/GenBank/DDBJ databases">
        <title>Genomic characterization of Leptospira inadai serogroup Lyme isolated from captured rat in Brazil and comparative analysis with human reference strain.</title>
        <authorList>
            <person name="Moreno L.Z."/>
            <person name="Loureiro A.P."/>
            <person name="Miraglia F."/>
            <person name="Kremer F.S."/>
            <person name="Eslabao M.R."/>
            <person name="Dellagostin O.A."/>
            <person name="Lilenbaum W."/>
            <person name="Moreno A.M."/>
        </authorList>
    </citation>
    <scope>NUCLEOTIDE SEQUENCE [LARGE SCALE GENOMIC DNA]</scope>
    <source>
        <strain evidence="31">M34/99</strain>
    </source>
</reference>
<keyword evidence="5" id="KW-0488">Methylation</keyword>
<dbReference type="PRINTS" id="PR00370">
    <property type="entry name" value="FMOXYGENASE"/>
</dbReference>
<keyword evidence="11" id="KW-0521">NADP</keyword>
<comment type="catalytic activity">
    <reaction evidence="27">
        <text>heptan-4-one + NADPH + O2 + H(+) = propyl butanoate + NADP(+) + H2O</text>
        <dbReference type="Rhea" id="RHEA:54852"/>
        <dbReference type="ChEBI" id="CHEBI:15377"/>
        <dbReference type="ChEBI" id="CHEBI:15378"/>
        <dbReference type="ChEBI" id="CHEBI:15379"/>
        <dbReference type="ChEBI" id="CHEBI:57783"/>
        <dbReference type="ChEBI" id="CHEBI:58349"/>
        <dbReference type="ChEBI" id="CHEBI:89484"/>
        <dbReference type="ChEBI" id="CHEBI:89719"/>
    </reaction>
    <physiologicalReaction direction="left-to-right" evidence="27">
        <dbReference type="Rhea" id="RHEA:54853"/>
    </physiologicalReaction>
</comment>
<comment type="catalytic activity">
    <reaction evidence="21">
        <text>heptan-2-one + NADPH + O2 + H(+) = pentyl acetate + NADP(+) + H2O</text>
        <dbReference type="Rhea" id="RHEA:54836"/>
        <dbReference type="ChEBI" id="CHEBI:5672"/>
        <dbReference type="ChEBI" id="CHEBI:15377"/>
        <dbReference type="ChEBI" id="CHEBI:15378"/>
        <dbReference type="ChEBI" id="CHEBI:15379"/>
        <dbReference type="ChEBI" id="CHEBI:57783"/>
        <dbReference type="ChEBI" id="CHEBI:58349"/>
        <dbReference type="ChEBI" id="CHEBI:87362"/>
    </reaction>
    <physiologicalReaction direction="left-to-right" evidence="21">
        <dbReference type="Rhea" id="RHEA:54837"/>
    </physiologicalReaction>
</comment>
<feature type="compositionally biased region" description="Basic residues" evidence="30">
    <location>
        <begin position="471"/>
        <end position="482"/>
    </location>
</feature>
<dbReference type="PRINTS" id="PR01125">
    <property type="entry name" value="FMOXYGENASE5"/>
</dbReference>
<evidence type="ECO:0000256" key="8">
    <source>
        <dbReference type="ARBA" id="ARBA00022692"/>
    </source>
</evidence>
<evidence type="ECO:0000256" key="3">
    <source>
        <dbReference type="ARBA" id="ARBA00012698"/>
    </source>
</evidence>
<evidence type="ECO:0000256" key="10">
    <source>
        <dbReference type="ARBA" id="ARBA00022848"/>
    </source>
</evidence>
<evidence type="ECO:0000256" key="18">
    <source>
        <dbReference type="ARBA" id="ARBA00033301"/>
    </source>
</evidence>
<organism evidence="31 32">
    <name type="scientific">Leptospira inadai serovar Lyme</name>
    <dbReference type="NCBI Taxonomy" id="293084"/>
    <lineage>
        <taxon>Bacteria</taxon>
        <taxon>Pseudomonadati</taxon>
        <taxon>Spirochaetota</taxon>
        <taxon>Spirochaetia</taxon>
        <taxon>Leptospirales</taxon>
        <taxon>Leptospiraceae</taxon>
        <taxon>Leptospira</taxon>
    </lineage>
</organism>
<evidence type="ECO:0000256" key="21">
    <source>
        <dbReference type="ARBA" id="ARBA00047574"/>
    </source>
</evidence>
<evidence type="ECO:0000256" key="13">
    <source>
        <dbReference type="ARBA" id="ARBA00023002"/>
    </source>
</evidence>
<comment type="catalytic activity">
    <reaction evidence="23">
        <text>NADPH + O2 + H(+) = H2O2 + NADP(+)</text>
        <dbReference type="Rhea" id="RHEA:11260"/>
        <dbReference type="ChEBI" id="CHEBI:15378"/>
        <dbReference type="ChEBI" id="CHEBI:15379"/>
        <dbReference type="ChEBI" id="CHEBI:16240"/>
        <dbReference type="ChEBI" id="CHEBI:57783"/>
        <dbReference type="ChEBI" id="CHEBI:58349"/>
        <dbReference type="EC" id="1.6.3.1"/>
    </reaction>
    <physiologicalReaction direction="left-to-right" evidence="23">
        <dbReference type="Rhea" id="RHEA:11261"/>
    </physiologicalReaction>
</comment>
<evidence type="ECO:0000256" key="23">
    <source>
        <dbReference type="ARBA" id="ARBA00047864"/>
    </source>
</evidence>
<evidence type="ECO:0000256" key="7">
    <source>
        <dbReference type="ARBA" id="ARBA00022630"/>
    </source>
</evidence>
<evidence type="ECO:0000256" key="19">
    <source>
        <dbReference type="ARBA" id="ARBA00045722"/>
    </source>
</evidence>
<keyword evidence="32" id="KW-1185">Reference proteome</keyword>
<keyword evidence="14" id="KW-0443">Lipid metabolism</keyword>
<comment type="catalytic activity">
    <reaction evidence="25">
        <text>octan-3-one + NADPH + O2 + H(+) = ethyl hexanoate + NADP(+) + H2O</text>
        <dbReference type="Rhea" id="RHEA:54856"/>
        <dbReference type="ChEBI" id="CHEBI:15377"/>
        <dbReference type="ChEBI" id="CHEBI:15378"/>
        <dbReference type="ChEBI" id="CHEBI:15379"/>
        <dbReference type="ChEBI" id="CHEBI:57783"/>
        <dbReference type="ChEBI" id="CHEBI:58349"/>
        <dbReference type="ChEBI" id="CHEBI:80946"/>
        <dbReference type="ChEBI" id="CHEBI:86055"/>
    </reaction>
    <physiologicalReaction direction="left-to-right" evidence="25">
        <dbReference type="Rhea" id="RHEA:54857"/>
    </physiologicalReaction>
</comment>
<keyword evidence="31" id="KW-0503">Monooxygenase</keyword>
<keyword evidence="10" id="KW-0492">Microsome</keyword>
<comment type="catalytic activity">
    <reaction evidence="24">
        <text>hexan-3-one + NADPH + O2 + H(+) = ethyl butanoate + NADP(+) + H2O</text>
        <dbReference type="Rhea" id="RHEA:54844"/>
        <dbReference type="ChEBI" id="CHEBI:15377"/>
        <dbReference type="ChEBI" id="CHEBI:15378"/>
        <dbReference type="ChEBI" id="CHEBI:15379"/>
        <dbReference type="ChEBI" id="CHEBI:57783"/>
        <dbReference type="ChEBI" id="CHEBI:58349"/>
        <dbReference type="ChEBI" id="CHEBI:88764"/>
        <dbReference type="ChEBI" id="CHEBI:89891"/>
    </reaction>
    <physiologicalReaction direction="left-to-right" evidence="24">
        <dbReference type="Rhea" id="RHEA:54845"/>
    </physiologicalReaction>
</comment>
<dbReference type="GO" id="GO:0004497">
    <property type="term" value="F:monooxygenase activity"/>
    <property type="evidence" value="ECO:0007669"/>
    <property type="project" value="UniProtKB-KW"/>
</dbReference>
<keyword evidence="15" id="KW-0472">Membrane</keyword>
<evidence type="ECO:0000256" key="29">
    <source>
        <dbReference type="ARBA" id="ARBA00049475"/>
    </source>
</evidence>
<evidence type="ECO:0000256" key="11">
    <source>
        <dbReference type="ARBA" id="ARBA00022857"/>
    </source>
</evidence>
<dbReference type="Proteomes" id="UP000094669">
    <property type="component" value="Unassembled WGS sequence"/>
</dbReference>
<evidence type="ECO:0000256" key="15">
    <source>
        <dbReference type="ARBA" id="ARBA00023136"/>
    </source>
</evidence>
<proteinExistence type="inferred from homology"/>
<evidence type="ECO:0000256" key="6">
    <source>
        <dbReference type="ARBA" id="ARBA00022553"/>
    </source>
</evidence>
<dbReference type="EC" id="1.6.3.1" evidence="3"/>
<comment type="catalytic activity">
    <reaction evidence="26">
        <text>(2E)-geranial + NADPH + O2 + H(+) = (1E)-2,6-dimethylhepta-1,5-dien-1-yl formate + NADP(+) + H2O</text>
        <dbReference type="Rhea" id="RHEA:54860"/>
        <dbReference type="ChEBI" id="CHEBI:15377"/>
        <dbReference type="ChEBI" id="CHEBI:15378"/>
        <dbReference type="ChEBI" id="CHEBI:15379"/>
        <dbReference type="ChEBI" id="CHEBI:16980"/>
        <dbReference type="ChEBI" id="CHEBI:57783"/>
        <dbReference type="ChEBI" id="CHEBI:58349"/>
        <dbReference type="ChEBI" id="CHEBI:138375"/>
    </reaction>
    <physiologicalReaction direction="left-to-right" evidence="26">
        <dbReference type="Rhea" id="RHEA:54861"/>
    </physiologicalReaction>
</comment>
<dbReference type="InterPro" id="IPR000960">
    <property type="entry name" value="Flavin_mOase"/>
</dbReference>
<keyword evidence="12" id="KW-1133">Transmembrane helix</keyword>
<feature type="compositionally biased region" description="Basic and acidic residues" evidence="30">
    <location>
        <begin position="458"/>
        <end position="470"/>
    </location>
</feature>
<evidence type="ECO:0000313" key="32">
    <source>
        <dbReference type="Proteomes" id="UP000094669"/>
    </source>
</evidence>
<comment type="catalytic activity">
    <reaction evidence="22">
        <text>sulcatone + NADPH + O2 + H(+) = 4-methylpent-3-en-1-yl acetate + NADP(+) + H2O</text>
        <dbReference type="Rhea" id="RHEA:54864"/>
        <dbReference type="ChEBI" id="CHEBI:15377"/>
        <dbReference type="ChEBI" id="CHEBI:15378"/>
        <dbReference type="ChEBI" id="CHEBI:15379"/>
        <dbReference type="ChEBI" id="CHEBI:16310"/>
        <dbReference type="ChEBI" id="CHEBI:57783"/>
        <dbReference type="ChEBI" id="CHEBI:58349"/>
        <dbReference type="ChEBI" id="CHEBI:138373"/>
    </reaction>
    <physiologicalReaction direction="left-to-right" evidence="22">
        <dbReference type="Rhea" id="RHEA:54865"/>
    </physiologicalReaction>
</comment>
<evidence type="ECO:0000256" key="5">
    <source>
        <dbReference type="ARBA" id="ARBA00022481"/>
    </source>
</evidence>
<protein>
    <recommendedName>
        <fullName evidence="4">Flavin-containing monooxygenase 5</fullName>
        <ecNumber evidence="3">1.6.3.1</ecNumber>
    </recommendedName>
    <alternativeName>
        <fullName evidence="18">Dimethylaniline monooxygenase [N-oxide-forming] 5</fullName>
    </alternativeName>
    <alternativeName>
        <fullName evidence="16">Dimethylaniline oxidase 5</fullName>
    </alternativeName>
    <alternativeName>
        <fullName evidence="17">NADPH oxidase</fullName>
    </alternativeName>
</protein>
<dbReference type="InterPro" id="IPR050346">
    <property type="entry name" value="FMO-like"/>
</dbReference>
<keyword evidence="10" id="KW-0256">Endoplasmic reticulum</keyword>
<dbReference type="InterPro" id="IPR036188">
    <property type="entry name" value="FAD/NAD-bd_sf"/>
</dbReference>
<dbReference type="EMBL" id="MCRM02000004">
    <property type="protein sequence ID" value="PNV76047.1"/>
    <property type="molecule type" value="Genomic_DNA"/>
</dbReference>
<evidence type="ECO:0000256" key="16">
    <source>
        <dbReference type="ARBA" id="ARBA00029728"/>
    </source>
</evidence>
<comment type="subcellular location">
    <subcellularLocation>
        <location evidence="1">Microsome membrane</location>
    </subcellularLocation>
</comment>
<comment type="caution">
    <text evidence="31">The sequence shown here is derived from an EMBL/GenBank/DDBJ whole genome shotgun (WGS) entry which is preliminary data.</text>
</comment>
<evidence type="ECO:0000256" key="27">
    <source>
        <dbReference type="ARBA" id="ARBA00048990"/>
    </source>
</evidence>
<comment type="similarity">
    <text evidence="2">Belongs to the FMO family.</text>
</comment>
<keyword evidence="6" id="KW-0597">Phosphoprotein</keyword>
<dbReference type="PANTHER" id="PTHR23023">
    <property type="entry name" value="DIMETHYLANILINE MONOOXYGENASE"/>
    <property type="match status" value="1"/>
</dbReference>
<feature type="region of interest" description="Disordered" evidence="30">
    <location>
        <begin position="443"/>
        <end position="482"/>
    </location>
</feature>
<dbReference type="InterPro" id="IPR002257">
    <property type="entry name" value="Flavin_mOase_5"/>
</dbReference>
<evidence type="ECO:0000256" key="12">
    <source>
        <dbReference type="ARBA" id="ARBA00022989"/>
    </source>
</evidence>
<evidence type="ECO:0000256" key="24">
    <source>
        <dbReference type="ARBA" id="ARBA00047977"/>
    </source>
</evidence>
<comment type="catalytic activity">
    <reaction evidence="20">
        <text>hexan-3-one + NADPH + O2 + H(+) = propyl propanoate + NADP(+) + H2O</text>
        <dbReference type="Rhea" id="RHEA:54848"/>
        <dbReference type="ChEBI" id="CHEBI:15377"/>
        <dbReference type="ChEBI" id="CHEBI:15378"/>
        <dbReference type="ChEBI" id="CHEBI:15379"/>
        <dbReference type="ChEBI" id="CHEBI:57783"/>
        <dbReference type="ChEBI" id="CHEBI:58349"/>
        <dbReference type="ChEBI" id="CHEBI:89828"/>
        <dbReference type="ChEBI" id="CHEBI:89891"/>
    </reaction>
    <physiologicalReaction direction="left-to-right" evidence="20">
        <dbReference type="Rhea" id="RHEA:54849"/>
    </physiologicalReaction>
</comment>
<keyword evidence="7" id="KW-0285">Flavoprotein</keyword>
<evidence type="ECO:0000313" key="31">
    <source>
        <dbReference type="EMBL" id="PNV76047.1"/>
    </source>
</evidence>
<gene>
    <name evidence="31" type="ORF">BES34_005980</name>
</gene>
<evidence type="ECO:0000256" key="4">
    <source>
        <dbReference type="ARBA" id="ARBA00019213"/>
    </source>
</evidence>
<sequence length="482" mass="54908">MVDLPKVCVIGAGSSGITVCKSLQDKGIPYHCYEKGSDIGGNWRYNNDNGISNIYKSLHINTHRDRMEYRDYPMPPWYPEYPNHEPIQKYFLDYVSHFGLRKNISFKDGVAKVEPQEDGTYLVTTEKGQKKYYDAIIVANGHHWSPRWPEPNFPGKFNGKIIHSHDYVDPEHPIQLVGKRVVVLGMGNSAMDISVELSRPGVCKKVFLCSRRGAWVIPNYLFGKPLDKSTQLIPPGTPFWLKRTVLGFILKLGVGKMEDFGLPKPDHNPGEAHPTISQDILVRLGRGDIIYKPVIQEFKGSKIRFADNSEEEIDVVIYCTGYNVKFPFFDPNFIDVQDNHLPLFHRTFKPGLNNLFFIGLYQPLGAIMPLAEFQGKWIAEYLAGNYQLPSVPEMQKQISKYEDAMRKRYVASARHTMQVDFEDFLYYMQKELKSGKVRASKAGNRLPIEAKARHKSSSKSDHLNGNDHKVLGRNKKGALAKV</sequence>
<evidence type="ECO:0000256" key="30">
    <source>
        <dbReference type="SAM" id="MobiDB-lite"/>
    </source>
</evidence>
<evidence type="ECO:0000256" key="9">
    <source>
        <dbReference type="ARBA" id="ARBA00022827"/>
    </source>
</evidence>
<evidence type="ECO:0000256" key="2">
    <source>
        <dbReference type="ARBA" id="ARBA00009183"/>
    </source>
</evidence>
<keyword evidence="8" id="KW-0812">Transmembrane</keyword>
<keyword evidence="13" id="KW-0560">Oxidoreductase</keyword>
<evidence type="ECO:0000256" key="1">
    <source>
        <dbReference type="ARBA" id="ARBA00004524"/>
    </source>
</evidence>
<evidence type="ECO:0000256" key="26">
    <source>
        <dbReference type="ARBA" id="ARBA00048989"/>
    </source>
</evidence>
<keyword evidence="9" id="KW-0274">FAD</keyword>
<comment type="function">
    <text evidence="19">Acts as a Baeyer-Villiger monooxygenase on a broad range of substrates. Catalyzes the insertion of an oxygen atom into a carbon-carbon bond adjacent to a carbonyl, which converts ketones to esters. Active on diverse carbonyl compounds, whereas soft nucleophiles are mostly non- or poorly reactive. In contrast with other forms of FMO it is non- or poorly active on 'classical' substrates such as drugs, pesticides, and dietary components containing soft nucleophilic heteroatoms. Able to oxidize drug molecules bearing a carbonyl group on an aliphatic chain, such as nabumetone and pentoxifylline. Also, in the absence of substrates, shows slow but yet significant NADPH oxidase activity. Acts as a positive modulator of cholesterol biosynthesis as well as glucose homeostasis, promoting metabolic aging via pleiotropic effects.</text>
</comment>
<accession>A0ABX4YLA1</accession>
<name>A0ABX4YLA1_9LEPT</name>